<reference evidence="2" key="1">
    <citation type="submission" date="2017-05" db="UniProtKB">
        <authorList>
            <consortium name="EnsemblMetazoa"/>
        </authorList>
    </citation>
    <scope>IDENTIFICATION</scope>
</reference>
<evidence type="ECO:0000256" key="1">
    <source>
        <dbReference type="SAM" id="MobiDB-lite"/>
    </source>
</evidence>
<dbReference type="EnsemblMetazoa" id="Aqu2.1.33238_001">
    <property type="protein sequence ID" value="Aqu2.1.33238_001"/>
    <property type="gene ID" value="Aqu2.1.33238"/>
</dbReference>
<evidence type="ECO:0000313" key="2">
    <source>
        <dbReference type="EnsemblMetazoa" id="Aqu2.1.33238_001"/>
    </source>
</evidence>
<dbReference type="InParanoid" id="A0A1X7UZP0"/>
<feature type="region of interest" description="Disordered" evidence="1">
    <location>
        <begin position="1"/>
        <end position="36"/>
    </location>
</feature>
<dbReference type="AlphaFoldDB" id="A0A1X7UZP0"/>
<protein>
    <submittedName>
        <fullName evidence="2">Uncharacterized protein</fullName>
    </submittedName>
</protein>
<feature type="compositionally biased region" description="Polar residues" evidence="1">
    <location>
        <begin position="1"/>
        <end position="16"/>
    </location>
</feature>
<feature type="compositionally biased region" description="Polar residues" evidence="1">
    <location>
        <begin position="26"/>
        <end position="36"/>
    </location>
</feature>
<name>A0A1X7UZP0_AMPQE</name>
<proteinExistence type="predicted"/>
<sequence>MKSLEYSQKMYSQNPLNKKMSKKRYQQNPGLQKQNSLKRYYQNRDAILHATKDKFLRYKFSDNVMDKLKMALKKENKRWLNKDYYDQSVLKNRSHKVGILIHASNSIRKLKLNSFSDFGEQ</sequence>
<accession>A0A1X7UZP0</accession>
<organism evidence="2">
    <name type="scientific">Amphimedon queenslandica</name>
    <name type="common">Sponge</name>
    <dbReference type="NCBI Taxonomy" id="400682"/>
    <lineage>
        <taxon>Eukaryota</taxon>
        <taxon>Metazoa</taxon>
        <taxon>Porifera</taxon>
        <taxon>Demospongiae</taxon>
        <taxon>Heteroscleromorpha</taxon>
        <taxon>Haplosclerida</taxon>
        <taxon>Niphatidae</taxon>
        <taxon>Amphimedon</taxon>
    </lineage>
</organism>